<dbReference type="GO" id="GO:0017119">
    <property type="term" value="C:Golgi transport complex"/>
    <property type="evidence" value="ECO:0007669"/>
    <property type="project" value="InterPro"/>
</dbReference>
<dbReference type="RefSeq" id="XP_014149802.1">
    <property type="nucleotide sequence ID" value="XM_014294327.1"/>
</dbReference>
<keyword evidence="7" id="KW-0472">Membrane</keyword>
<proteinExistence type="inferred from homology"/>
<keyword evidence="6" id="KW-0333">Golgi apparatus</keyword>
<dbReference type="GeneID" id="25912089"/>
<organism evidence="9 10">
    <name type="scientific">Sphaeroforma arctica JP610</name>
    <dbReference type="NCBI Taxonomy" id="667725"/>
    <lineage>
        <taxon>Eukaryota</taxon>
        <taxon>Ichthyosporea</taxon>
        <taxon>Ichthyophonida</taxon>
        <taxon>Sphaeroforma</taxon>
    </lineage>
</organism>
<feature type="compositionally biased region" description="Polar residues" evidence="8">
    <location>
        <begin position="419"/>
        <end position="430"/>
    </location>
</feature>
<feature type="non-terminal residue" evidence="9">
    <location>
        <position position="1"/>
    </location>
</feature>
<evidence type="ECO:0000313" key="9">
    <source>
        <dbReference type="EMBL" id="KNC75900.1"/>
    </source>
</evidence>
<dbReference type="PANTHER" id="PTHR31658">
    <property type="entry name" value="CONSERVED OLIGOMERIC GOLGI COMPLEX SUBUNIT 1"/>
    <property type="match status" value="1"/>
</dbReference>
<dbReference type="eggNOG" id="KOG2033">
    <property type="taxonomic scope" value="Eukaryota"/>
</dbReference>
<evidence type="ECO:0000256" key="6">
    <source>
        <dbReference type="ARBA" id="ARBA00023034"/>
    </source>
</evidence>
<dbReference type="InterPro" id="IPR033370">
    <property type="entry name" value="COG1"/>
</dbReference>
<sequence>TEIQTTQSDTEPVAVEVDGGKERIKRVLLIADIARAIASLSVKIPACVMHGSRKSKYPLSQASSRPLKRLTSVPMSGILPTSADAKALATITTPLQEVAARGVDVWQDWVLQLSRTSLRYHITKDIYTSLQTMSWDVVKINEDNDQGGHVESSISVPSQPHPKLLQFMCTVERLLAHAGGYGWDPTNSARLRRDLCTETLEMIDTFSNISDMPQEGAIQLLFDLSVFVAFLAPRGAQTTDGDITSTVQRLETQIQSKIDPFDLSVLLPYLTENIQLCCRQLSTLLGLLDAGANHAISQHVHKSKTNSKRVKSGVGAGSLNMHNIMMLATPTVRFGTLTVAPLPSEATDEHDSGTLNKPILNVTPSLGVIESSNHADQSESTWSTITNSSAVGEQASQWVQKVGFSGSESIRNFLWGGQEVQQSQGKSASPRTAARKARTQSPSRNKTQNMSFDLGFSGDFI</sequence>
<evidence type="ECO:0000313" key="10">
    <source>
        <dbReference type="Proteomes" id="UP000054560"/>
    </source>
</evidence>
<gene>
    <name evidence="9" type="ORF">SARC_11585</name>
</gene>
<evidence type="ECO:0000256" key="1">
    <source>
        <dbReference type="ARBA" id="ARBA00004395"/>
    </source>
</evidence>
<comment type="similarity">
    <text evidence="2">Belongs to the COG1 family.</text>
</comment>
<evidence type="ECO:0000256" key="8">
    <source>
        <dbReference type="SAM" id="MobiDB-lite"/>
    </source>
</evidence>
<keyword evidence="10" id="KW-1185">Reference proteome</keyword>
<evidence type="ECO:0000256" key="3">
    <source>
        <dbReference type="ARBA" id="ARBA00020978"/>
    </source>
</evidence>
<dbReference type="GO" id="GO:0015031">
    <property type="term" value="P:protein transport"/>
    <property type="evidence" value="ECO:0007669"/>
    <property type="project" value="UniProtKB-KW"/>
</dbReference>
<evidence type="ECO:0000256" key="4">
    <source>
        <dbReference type="ARBA" id="ARBA00022448"/>
    </source>
</evidence>
<dbReference type="AlphaFoldDB" id="A0A0L0FGK1"/>
<feature type="compositionally biased region" description="Polar residues" evidence="8">
    <location>
        <begin position="439"/>
        <end position="451"/>
    </location>
</feature>
<keyword evidence="4" id="KW-0813">Transport</keyword>
<keyword evidence="5" id="KW-0653">Protein transport</keyword>
<dbReference type="GO" id="GO:0006891">
    <property type="term" value="P:intra-Golgi vesicle-mediated transport"/>
    <property type="evidence" value="ECO:0007669"/>
    <property type="project" value="InterPro"/>
</dbReference>
<name>A0A0L0FGK1_9EUKA</name>
<dbReference type="PANTHER" id="PTHR31658:SF0">
    <property type="entry name" value="CONSERVED OLIGOMERIC GOLGI COMPLEX SUBUNIT 1"/>
    <property type="match status" value="1"/>
</dbReference>
<dbReference type="EMBL" id="KQ243365">
    <property type="protein sequence ID" value="KNC75900.1"/>
    <property type="molecule type" value="Genomic_DNA"/>
</dbReference>
<evidence type="ECO:0000256" key="7">
    <source>
        <dbReference type="ARBA" id="ARBA00023136"/>
    </source>
</evidence>
<protein>
    <recommendedName>
        <fullName evidence="3">Conserved oligomeric Golgi complex subunit 1</fullName>
    </recommendedName>
</protein>
<evidence type="ECO:0000256" key="2">
    <source>
        <dbReference type="ARBA" id="ARBA00006653"/>
    </source>
</evidence>
<dbReference type="Proteomes" id="UP000054560">
    <property type="component" value="Unassembled WGS sequence"/>
</dbReference>
<comment type="subcellular location">
    <subcellularLocation>
        <location evidence="1">Golgi apparatus membrane</location>
        <topology evidence="1">Peripheral membrane protein</topology>
    </subcellularLocation>
</comment>
<feature type="region of interest" description="Disordered" evidence="8">
    <location>
        <begin position="418"/>
        <end position="461"/>
    </location>
</feature>
<evidence type="ECO:0000256" key="5">
    <source>
        <dbReference type="ARBA" id="ARBA00022927"/>
    </source>
</evidence>
<dbReference type="GO" id="GO:0000139">
    <property type="term" value="C:Golgi membrane"/>
    <property type="evidence" value="ECO:0007669"/>
    <property type="project" value="UniProtKB-SubCell"/>
</dbReference>
<dbReference type="OrthoDB" id="46189at2759"/>
<accession>A0A0L0FGK1</accession>
<reference evidence="9 10" key="1">
    <citation type="submission" date="2011-02" db="EMBL/GenBank/DDBJ databases">
        <title>The Genome Sequence of Sphaeroforma arctica JP610.</title>
        <authorList>
            <consortium name="The Broad Institute Genome Sequencing Platform"/>
            <person name="Russ C."/>
            <person name="Cuomo C."/>
            <person name="Young S.K."/>
            <person name="Zeng Q."/>
            <person name="Gargeya S."/>
            <person name="Alvarado L."/>
            <person name="Berlin A."/>
            <person name="Chapman S.B."/>
            <person name="Chen Z."/>
            <person name="Freedman E."/>
            <person name="Gellesch M."/>
            <person name="Goldberg J."/>
            <person name="Griggs A."/>
            <person name="Gujja S."/>
            <person name="Heilman E."/>
            <person name="Heiman D."/>
            <person name="Howarth C."/>
            <person name="Mehta T."/>
            <person name="Neiman D."/>
            <person name="Pearson M."/>
            <person name="Roberts A."/>
            <person name="Saif S."/>
            <person name="Shea T."/>
            <person name="Shenoy N."/>
            <person name="Sisk P."/>
            <person name="Stolte C."/>
            <person name="Sykes S."/>
            <person name="White J."/>
            <person name="Yandava C."/>
            <person name="Burger G."/>
            <person name="Gray M.W."/>
            <person name="Holland P.W.H."/>
            <person name="King N."/>
            <person name="Lang F.B.F."/>
            <person name="Roger A.J."/>
            <person name="Ruiz-Trillo I."/>
            <person name="Haas B."/>
            <person name="Nusbaum C."/>
            <person name="Birren B."/>
        </authorList>
    </citation>
    <scope>NUCLEOTIDE SEQUENCE [LARGE SCALE GENOMIC DNA]</scope>
    <source>
        <strain evidence="9 10">JP610</strain>
    </source>
</reference>
<dbReference type="STRING" id="667725.A0A0L0FGK1"/>